<reference evidence="1" key="2">
    <citation type="journal article" date="2015" name="Fish Shellfish Immunol.">
        <title>Early steps in the European eel (Anguilla anguilla)-Vibrio vulnificus interaction in the gills: Role of the RtxA13 toxin.</title>
        <authorList>
            <person name="Callol A."/>
            <person name="Pajuelo D."/>
            <person name="Ebbesson L."/>
            <person name="Teles M."/>
            <person name="MacKenzie S."/>
            <person name="Amaro C."/>
        </authorList>
    </citation>
    <scope>NUCLEOTIDE SEQUENCE</scope>
</reference>
<accession>A0A0E9WU10</accession>
<sequence length="49" mass="5252">MSVPIPSISIPSLKLVQKDLLCLCICSNLDPNETKNSSDTPVPSIVIEV</sequence>
<name>A0A0E9WU10_ANGAN</name>
<proteinExistence type="predicted"/>
<reference evidence="1" key="1">
    <citation type="submission" date="2014-11" db="EMBL/GenBank/DDBJ databases">
        <authorList>
            <person name="Amaro Gonzalez C."/>
        </authorList>
    </citation>
    <scope>NUCLEOTIDE SEQUENCE</scope>
</reference>
<protein>
    <submittedName>
        <fullName evidence="1">Uncharacterized protein</fullName>
    </submittedName>
</protein>
<dbReference type="AlphaFoldDB" id="A0A0E9WU10"/>
<evidence type="ECO:0000313" key="1">
    <source>
        <dbReference type="EMBL" id="JAH93045.1"/>
    </source>
</evidence>
<dbReference type="EMBL" id="GBXM01015532">
    <property type="protein sequence ID" value="JAH93045.1"/>
    <property type="molecule type" value="Transcribed_RNA"/>
</dbReference>
<organism evidence="1">
    <name type="scientific">Anguilla anguilla</name>
    <name type="common">European freshwater eel</name>
    <name type="synonym">Muraena anguilla</name>
    <dbReference type="NCBI Taxonomy" id="7936"/>
    <lineage>
        <taxon>Eukaryota</taxon>
        <taxon>Metazoa</taxon>
        <taxon>Chordata</taxon>
        <taxon>Craniata</taxon>
        <taxon>Vertebrata</taxon>
        <taxon>Euteleostomi</taxon>
        <taxon>Actinopterygii</taxon>
        <taxon>Neopterygii</taxon>
        <taxon>Teleostei</taxon>
        <taxon>Anguilliformes</taxon>
        <taxon>Anguillidae</taxon>
        <taxon>Anguilla</taxon>
    </lineage>
</organism>